<evidence type="ECO:0000256" key="4">
    <source>
        <dbReference type="SAM" id="MobiDB-lite"/>
    </source>
</evidence>
<dbReference type="PANTHER" id="PTHR46380">
    <property type="entry name" value="CYCLIN-D-BINDING MYB-LIKE TRANSCRIPTION FACTOR 1"/>
    <property type="match status" value="1"/>
</dbReference>
<feature type="domain" description="HTH myb-type" evidence="6">
    <location>
        <begin position="638"/>
        <end position="686"/>
    </location>
</feature>
<feature type="compositionally biased region" description="Basic and acidic residues" evidence="4">
    <location>
        <begin position="107"/>
        <end position="117"/>
    </location>
</feature>
<feature type="domain" description="Myb-like" evidence="5">
    <location>
        <begin position="684"/>
        <end position="757"/>
    </location>
</feature>
<feature type="compositionally biased region" description="Basic and acidic residues" evidence="4">
    <location>
        <begin position="77"/>
        <end position="89"/>
    </location>
</feature>
<accession>A0A139H987</accession>
<feature type="region of interest" description="Disordered" evidence="4">
    <location>
        <begin position="946"/>
        <end position="1103"/>
    </location>
</feature>
<evidence type="ECO:0000256" key="1">
    <source>
        <dbReference type="ARBA" id="ARBA00004123"/>
    </source>
</evidence>
<feature type="compositionally biased region" description="Polar residues" evidence="4">
    <location>
        <begin position="1"/>
        <end position="13"/>
    </location>
</feature>
<feature type="compositionally biased region" description="Low complexity" evidence="4">
    <location>
        <begin position="494"/>
        <end position="504"/>
    </location>
</feature>
<feature type="compositionally biased region" description="Basic and acidic residues" evidence="4">
    <location>
        <begin position="357"/>
        <end position="375"/>
    </location>
</feature>
<feature type="compositionally biased region" description="Basic residues" evidence="4">
    <location>
        <begin position="538"/>
        <end position="548"/>
    </location>
</feature>
<gene>
    <name evidence="7" type="ORF">AC578_6172</name>
</gene>
<dbReference type="GO" id="GO:0000976">
    <property type="term" value="F:transcription cis-regulatory region binding"/>
    <property type="evidence" value="ECO:0007669"/>
    <property type="project" value="TreeGrafter"/>
</dbReference>
<feature type="region of interest" description="Disordered" evidence="4">
    <location>
        <begin position="400"/>
        <end position="573"/>
    </location>
</feature>
<feature type="compositionally biased region" description="Polar residues" evidence="4">
    <location>
        <begin position="45"/>
        <end position="63"/>
    </location>
</feature>
<dbReference type="GO" id="GO:0005634">
    <property type="term" value="C:nucleus"/>
    <property type="evidence" value="ECO:0007669"/>
    <property type="project" value="UniProtKB-SubCell"/>
</dbReference>
<feature type="compositionally biased region" description="Basic residues" evidence="4">
    <location>
        <begin position="97"/>
        <end position="106"/>
    </location>
</feature>
<feature type="compositionally biased region" description="Low complexity" evidence="4">
    <location>
        <begin position="17"/>
        <end position="35"/>
    </location>
</feature>
<reference evidence="7 8" key="1">
    <citation type="submission" date="2015-07" db="EMBL/GenBank/DDBJ databases">
        <title>Comparative genomics of the Sigatoka disease complex on banana suggests a link between parallel evolutionary changes in Pseudocercospora fijiensis and Pseudocercospora eumusae and increased virulence on the banana host.</title>
        <authorList>
            <person name="Chang T.-C."/>
            <person name="Salvucci A."/>
            <person name="Crous P.W."/>
            <person name="Stergiopoulos I."/>
        </authorList>
    </citation>
    <scope>NUCLEOTIDE SEQUENCE [LARGE SCALE GENOMIC DNA]</scope>
    <source>
        <strain evidence="7 8">CBS 114824</strain>
    </source>
</reference>
<feature type="domain" description="Myb-like" evidence="5">
    <location>
        <begin position="636"/>
        <end position="682"/>
    </location>
</feature>
<dbReference type="CDD" id="cd00167">
    <property type="entry name" value="SANT"/>
    <property type="match status" value="1"/>
</dbReference>
<dbReference type="OrthoDB" id="39591at2759"/>
<dbReference type="SMART" id="SM00717">
    <property type="entry name" value="SANT"/>
    <property type="match status" value="2"/>
</dbReference>
<evidence type="ECO:0000259" key="5">
    <source>
        <dbReference type="PROSITE" id="PS50090"/>
    </source>
</evidence>
<evidence type="ECO:0000313" key="7">
    <source>
        <dbReference type="EMBL" id="KXS99014.1"/>
    </source>
</evidence>
<dbReference type="PROSITE" id="PS51294">
    <property type="entry name" value="HTH_MYB"/>
    <property type="match status" value="1"/>
</dbReference>
<organism evidence="7 8">
    <name type="scientific">Pseudocercospora eumusae</name>
    <dbReference type="NCBI Taxonomy" id="321146"/>
    <lineage>
        <taxon>Eukaryota</taxon>
        <taxon>Fungi</taxon>
        <taxon>Dikarya</taxon>
        <taxon>Ascomycota</taxon>
        <taxon>Pezizomycotina</taxon>
        <taxon>Dothideomycetes</taxon>
        <taxon>Dothideomycetidae</taxon>
        <taxon>Mycosphaerellales</taxon>
        <taxon>Mycosphaerellaceae</taxon>
        <taxon>Pseudocercospora</taxon>
    </lineage>
</organism>
<proteinExistence type="predicted"/>
<comment type="caution">
    <text evidence="7">The sequence shown here is derived from an EMBL/GenBank/DDBJ whole genome shotgun (WGS) entry which is preliminary data.</text>
</comment>
<evidence type="ECO:0008006" key="9">
    <source>
        <dbReference type="Google" id="ProtNLM"/>
    </source>
</evidence>
<dbReference type="Gene3D" id="1.10.10.60">
    <property type="entry name" value="Homeodomain-like"/>
    <property type="match status" value="2"/>
</dbReference>
<keyword evidence="8" id="KW-1185">Reference proteome</keyword>
<feature type="compositionally biased region" description="Acidic residues" evidence="4">
    <location>
        <begin position="1040"/>
        <end position="1057"/>
    </location>
</feature>
<feature type="region of interest" description="Disordered" evidence="4">
    <location>
        <begin position="339"/>
        <end position="376"/>
    </location>
</feature>
<feature type="compositionally biased region" description="Acidic residues" evidence="4">
    <location>
        <begin position="988"/>
        <end position="1000"/>
    </location>
</feature>
<dbReference type="Proteomes" id="UP000070133">
    <property type="component" value="Unassembled WGS sequence"/>
</dbReference>
<dbReference type="PANTHER" id="PTHR46380:SF2">
    <property type="entry name" value="CYCLIN-D-BINDING MYB-LIKE TRANSCRIPTION FACTOR 1"/>
    <property type="match status" value="1"/>
</dbReference>
<feature type="compositionally biased region" description="Basic and acidic residues" evidence="4">
    <location>
        <begin position="1058"/>
        <end position="1067"/>
    </location>
</feature>
<dbReference type="InterPro" id="IPR051651">
    <property type="entry name" value="DMTF1_DNA-bind_reg"/>
</dbReference>
<dbReference type="Pfam" id="PF00249">
    <property type="entry name" value="Myb_DNA-binding"/>
    <property type="match status" value="1"/>
</dbReference>
<name>A0A139H987_9PEZI</name>
<feature type="region of interest" description="Disordered" evidence="4">
    <location>
        <begin position="1"/>
        <end position="301"/>
    </location>
</feature>
<feature type="compositionally biased region" description="Low complexity" evidence="4">
    <location>
        <begin position="215"/>
        <end position="237"/>
    </location>
</feature>
<evidence type="ECO:0000256" key="3">
    <source>
        <dbReference type="ARBA" id="ARBA00023242"/>
    </source>
</evidence>
<dbReference type="EMBL" id="LFZN01000101">
    <property type="protein sequence ID" value="KXS99014.1"/>
    <property type="molecule type" value="Genomic_DNA"/>
</dbReference>
<dbReference type="GO" id="GO:0003700">
    <property type="term" value="F:DNA-binding transcription factor activity"/>
    <property type="evidence" value="ECO:0007669"/>
    <property type="project" value="TreeGrafter"/>
</dbReference>
<keyword evidence="2" id="KW-0238">DNA-binding</keyword>
<dbReference type="AlphaFoldDB" id="A0A139H987"/>
<feature type="compositionally biased region" description="Acidic residues" evidence="4">
    <location>
        <begin position="1076"/>
        <end position="1095"/>
    </location>
</feature>
<sequence>MGQTSSQIDQIPRTQPDARSAPSPSPAASVHTSASRALARDLEESLSSSAKEPTTKISATSNVAKEAATARPQRRSRAAELREEMKRDDNEPESSPKRKSAAKKVTARADEVAEKAPARPRKKLKTAQETEAEPEIAPKIAYVQLPRSPAKLKQVDIPAMHSDPDAPAKKRGRPSKKVEQSENVPEENAIDEPTIPESTKAKVKKSKKVKGAEQATAGADAVANAEVALNAEAGSSKPSRKRKRKVVEESPQESPKPPEALRNTSSPDAVVDDTLFQSKVAERSLTNGDMALEREASDDEINEQELQRLKARNSLRLQIKKWEEEELVYAGKAKWKNGKDGDKYLKMAQPGHKFKRPALDAEQQRRAELESEARQKSIAATRDALLRVLVRDELMRALPHAHIPTPPDPGKEMAETCKSQPIAQKVEAVPVENGARGTSEHVSDWLASQNEESPVPPELLETQQGSSKKRKRKSVLHADDDEEYQLDGSSVAPESANSASTATKAARKEARRKRGESEMDPVPEEDAEDGDDDEPATARKKSKAKQKKTSRDDTGSNVGRSGSEMIKGPFSQEEKDIADGIFAEVMRQEGLSEAELVAQIKDWRSCGTFKADMLEAFPRRTKDSIRKFAERRFHGMERGPWTAEQDQALRAAHTSYPGQWSQISDLVGRTGADCRDRWRAQFQHENAVTGPWTMDEEEELLDAVEECIDAIKTSINDPGIARNRDRLEALLNWTVVAQKLHGKRTGRRCHEKYVKLKMRKAKDEAASMGLGPNSTTPVNQYTICEPSEDKKDAEKMKLARNTVTKSFEIGDYYDAFVEIHSAFKDHDRKFHDEKNVLWSIVSSKNMQSRFSLFSAPSALRRAAFEDAMDKWPGNEPKLKRKLDKAGTIPAKALVLATWLEKTCGKKLKNLTRKYRPELIGASKEELDKVKKDRSVKYGTRKLSKSVSKGMISDTDEDENSASDVEMADAASIPADEKDDDNTKVVPETQEEVVENEDDAVAEAASVSREHQKITTADEQSLSASDADDFESRLETMWAFSDDEDDEDVDVDEDAGQDEDARNEKVVVKSEPGLDGDSADSADDDEDYESAAEDSEAQSSPSGT</sequence>
<evidence type="ECO:0000259" key="6">
    <source>
        <dbReference type="PROSITE" id="PS51294"/>
    </source>
</evidence>
<comment type="subcellular location">
    <subcellularLocation>
        <location evidence="1">Nucleus</location>
    </subcellularLocation>
</comment>
<dbReference type="STRING" id="321146.A0A139H987"/>
<feature type="compositionally biased region" description="Polar residues" evidence="4">
    <location>
        <begin position="1013"/>
        <end position="1023"/>
    </location>
</feature>
<feature type="compositionally biased region" description="Acidic residues" evidence="4">
    <location>
        <begin position="518"/>
        <end position="535"/>
    </location>
</feature>
<keyword evidence="3" id="KW-0539">Nucleus</keyword>
<dbReference type="SUPFAM" id="SSF46689">
    <property type="entry name" value="Homeodomain-like"/>
    <property type="match status" value="2"/>
</dbReference>
<protein>
    <recommendedName>
        <fullName evidence="9">Myb-like domain-containing protein</fullName>
    </recommendedName>
</protein>
<dbReference type="PROSITE" id="PS50090">
    <property type="entry name" value="MYB_LIKE"/>
    <property type="match status" value="2"/>
</dbReference>
<dbReference type="InterPro" id="IPR001005">
    <property type="entry name" value="SANT/Myb"/>
</dbReference>
<evidence type="ECO:0000313" key="8">
    <source>
        <dbReference type="Proteomes" id="UP000070133"/>
    </source>
</evidence>
<dbReference type="InterPro" id="IPR009057">
    <property type="entry name" value="Homeodomain-like_sf"/>
</dbReference>
<dbReference type="InterPro" id="IPR017930">
    <property type="entry name" value="Myb_dom"/>
</dbReference>
<evidence type="ECO:0000256" key="2">
    <source>
        <dbReference type="ARBA" id="ARBA00023125"/>
    </source>
</evidence>